<evidence type="ECO:0000259" key="5">
    <source>
        <dbReference type="PROSITE" id="PS50931"/>
    </source>
</evidence>
<reference evidence="6" key="1">
    <citation type="submission" date="2019-11" db="EMBL/GenBank/DDBJ databases">
        <authorList>
            <person name="Feng L."/>
        </authorList>
    </citation>
    <scope>NUCLEOTIDE SEQUENCE</scope>
    <source>
        <strain evidence="6">CbolteaeLFYP116</strain>
    </source>
</reference>
<dbReference type="PRINTS" id="PR00039">
    <property type="entry name" value="HTHLYSR"/>
</dbReference>
<dbReference type="Pfam" id="PF03466">
    <property type="entry name" value="LysR_substrate"/>
    <property type="match status" value="1"/>
</dbReference>
<dbReference type="Gene3D" id="1.10.10.10">
    <property type="entry name" value="Winged helix-like DNA-binding domain superfamily/Winged helix DNA-binding domain"/>
    <property type="match status" value="1"/>
</dbReference>
<name>A0A6N2XRE8_9FIRM</name>
<dbReference type="PROSITE" id="PS50931">
    <property type="entry name" value="HTH_LYSR"/>
    <property type="match status" value="1"/>
</dbReference>
<sequence>MELRQIEYFSAVNRYKNYTKAAQELHVSQPTISVAIQKLEDELGIKLMERDNKGIRITGAGEIFLAKGEKVLDEIRDLEEIMEDLKPSGKKHLKAAFPSTVGSWLWKVLLRKFPKEYPDIELELSDLGTMDIVTLLKQEELEVGYGVIDLIHDDEIESRAIRGGELKMIVSCSHPFAFQPMISIDMLENEPIIMYRMGSTYTERLLLENMKRAGVHPSLRYVREQSTVFDMVAQECGIAAVLDDQVSAIRDNPKITAKRFARPIEFETGLMWNRNKYLSGSARKFIDFIGRYQDK</sequence>
<dbReference type="InterPro" id="IPR050950">
    <property type="entry name" value="HTH-type_LysR_regulators"/>
</dbReference>
<dbReference type="PANTHER" id="PTHR30419">
    <property type="entry name" value="HTH-TYPE TRANSCRIPTIONAL REGULATOR YBHD"/>
    <property type="match status" value="1"/>
</dbReference>
<dbReference type="PANTHER" id="PTHR30419:SF8">
    <property type="entry name" value="NITROGEN ASSIMILATION TRANSCRIPTIONAL ACTIVATOR-RELATED"/>
    <property type="match status" value="1"/>
</dbReference>
<gene>
    <name evidence="6" type="primary">cynR_13</name>
    <name evidence="6" type="ORF">CBLFYP116_05405</name>
</gene>
<dbReference type="SUPFAM" id="SSF53850">
    <property type="entry name" value="Periplasmic binding protein-like II"/>
    <property type="match status" value="1"/>
</dbReference>
<dbReference type="RefSeq" id="WP_002578247.1">
    <property type="nucleotide sequence ID" value="NZ_BAABZS010000001.1"/>
</dbReference>
<evidence type="ECO:0000256" key="3">
    <source>
        <dbReference type="ARBA" id="ARBA00023125"/>
    </source>
</evidence>
<dbReference type="SUPFAM" id="SSF46785">
    <property type="entry name" value="Winged helix' DNA-binding domain"/>
    <property type="match status" value="1"/>
</dbReference>
<dbReference type="FunFam" id="1.10.10.10:FF:000001">
    <property type="entry name" value="LysR family transcriptional regulator"/>
    <property type="match status" value="1"/>
</dbReference>
<dbReference type="InterPro" id="IPR036390">
    <property type="entry name" value="WH_DNA-bd_sf"/>
</dbReference>
<keyword evidence="2" id="KW-0805">Transcription regulation</keyword>
<dbReference type="GO" id="GO:0005829">
    <property type="term" value="C:cytosol"/>
    <property type="evidence" value="ECO:0007669"/>
    <property type="project" value="TreeGrafter"/>
</dbReference>
<dbReference type="InterPro" id="IPR036388">
    <property type="entry name" value="WH-like_DNA-bd_sf"/>
</dbReference>
<dbReference type="InterPro" id="IPR005119">
    <property type="entry name" value="LysR_subst-bd"/>
</dbReference>
<feature type="domain" description="HTH lysR-type" evidence="5">
    <location>
        <begin position="1"/>
        <end position="58"/>
    </location>
</feature>
<evidence type="ECO:0000256" key="2">
    <source>
        <dbReference type="ARBA" id="ARBA00023015"/>
    </source>
</evidence>
<dbReference type="GeneID" id="23116905"/>
<dbReference type="AlphaFoldDB" id="A0A6N2XRE8"/>
<keyword evidence="3" id="KW-0238">DNA-binding</keyword>
<proteinExistence type="inferred from homology"/>
<evidence type="ECO:0000256" key="4">
    <source>
        <dbReference type="ARBA" id="ARBA00023163"/>
    </source>
</evidence>
<keyword evidence="4" id="KW-0804">Transcription</keyword>
<evidence type="ECO:0000313" key="6">
    <source>
        <dbReference type="EMBL" id="VYT56160.1"/>
    </source>
</evidence>
<comment type="similarity">
    <text evidence="1">Belongs to the LysR transcriptional regulatory family.</text>
</comment>
<dbReference type="InterPro" id="IPR000847">
    <property type="entry name" value="LysR_HTH_N"/>
</dbReference>
<dbReference type="GO" id="GO:0003700">
    <property type="term" value="F:DNA-binding transcription factor activity"/>
    <property type="evidence" value="ECO:0007669"/>
    <property type="project" value="InterPro"/>
</dbReference>
<organism evidence="6">
    <name type="scientific">Enterocloster bolteae</name>
    <dbReference type="NCBI Taxonomy" id="208479"/>
    <lineage>
        <taxon>Bacteria</taxon>
        <taxon>Bacillati</taxon>
        <taxon>Bacillota</taxon>
        <taxon>Clostridia</taxon>
        <taxon>Lachnospirales</taxon>
        <taxon>Lachnospiraceae</taxon>
        <taxon>Enterocloster</taxon>
    </lineage>
</organism>
<dbReference type="CDD" id="cd05466">
    <property type="entry name" value="PBP2_LTTR_substrate"/>
    <property type="match status" value="1"/>
</dbReference>
<dbReference type="Gene3D" id="3.40.190.290">
    <property type="match status" value="1"/>
</dbReference>
<dbReference type="GO" id="GO:0003677">
    <property type="term" value="F:DNA binding"/>
    <property type="evidence" value="ECO:0007669"/>
    <property type="project" value="UniProtKB-KW"/>
</dbReference>
<dbReference type="Pfam" id="PF00126">
    <property type="entry name" value="HTH_1"/>
    <property type="match status" value="1"/>
</dbReference>
<dbReference type="EMBL" id="CACRTF010000021">
    <property type="protein sequence ID" value="VYT56160.1"/>
    <property type="molecule type" value="Genomic_DNA"/>
</dbReference>
<protein>
    <submittedName>
        <fullName evidence="6">HTH-type transcriptional regulator CynR</fullName>
    </submittedName>
</protein>
<accession>A0A6N2XRE8</accession>
<evidence type="ECO:0000256" key="1">
    <source>
        <dbReference type="ARBA" id="ARBA00009437"/>
    </source>
</evidence>